<dbReference type="SMART" id="SM00612">
    <property type="entry name" value="Kelch"/>
    <property type="match status" value="6"/>
</dbReference>
<dbReference type="SMART" id="SM00225">
    <property type="entry name" value="BTB"/>
    <property type="match status" value="1"/>
</dbReference>
<keyword evidence="5" id="KW-1185">Reference proteome</keyword>
<dbReference type="Gene3D" id="2.120.10.80">
    <property type="entry name" value="Kelch-type beta propeller"/>
    <property type="match status" value="2"/>
</dbReference>
<dbReference type="PROSITE" id="PS50097">
    <property type="entry name" value="BTB"/>
    <property type="match status" value="1"/>
</dbReference>
<evidence type="ECO:0000256" key="2">
    <source>
        <dbReference type="ARBA" id="ARBA00022737"/>
    </source>
</evidence>
<dbReference type="SUPFAM" id="SSF117281">
    <property type="entry name" value="Kelch motif"/>
    <property type="match status" value="1"/>
</dbReference>
<dbReference type="Gene3D" id="3.30.710.10">
    <property type="entry name" value="Potassium Channel Kv1.1, Chain A"/>
    <property type="match status" value="1"/>
</dbReference>
<dbReference type="SMART" id="SM00875">
    <property type="entry name" value="BACK"/>
    <property type="match status" value="1"/>
</dbReference>
<accession>A0ABQ9ECJ0</accession>
<organism evidence="4 5">
    <name type="scientific">Tegillarca granosa</name>
    <name type="common">Malaysian cockle</name>
    <name type="synonym">Anadara granosa</name>
    <dbReference type="NCBI Taxonomy" id="220873"/>
    <lineage>
        <taxon>Eukaryota</taxon>
        <taxon>Metazoa</taxon>
        <taxon>Spiralia</taxon>
        <taxon>Lophotrochozoa</taxon>
        <taxon>Mollusca</taxon>
        <taxon>Bivalvia</taxon>
        <taxon>Autobranchia</taxon>
        <taxon>Pteriomorphia</taxon>
        <taxon>Arcoida</taxon>
        <taxon>Arcoidea</taxon>
        <taxon>Arcidae</taxon>
        <taxon>Tegillarca</taxon>
    </lineage>
</organism>
<dbReference type="SUPFAM" id="SSF54695">
    <property type="entry name" value="POZ domain"/>
    <property type="match status" value="1"/>
</dbReference>
<feature type="domain" description="BTB" evidence="3">
    <location>
        <begin position="43"/>
        <end position="110"/>
    </location>
</feature>
<protein>
    <recommendedName>
        <fullName evidence="3">BTB domain-containing protein</fullName>
    </recommendedName>
</protein>
<dbReference type="PANTHER" id="PTHR45632:SF3">
    <property type="entry name" value="KELCH-LIKE PROTEIN 32"/>
    <property type="match status" value="1"/>
</dbReference>
<sequence>MEDSQNSSLSEASLETCTDYASGEHSGALISNFEAFRMEGGYSDLTINVGKRKFPCHRVILAAGSSYFKSMFSSGMEESWKNPIELRQIDGDVFELVLHFIYTGCVRIASHVLEELFTQAYMFQINPLVDLCVEFFKENMNETNCLAAYTLADTHAHRQLFEYSKEFSCTHFKSVAQDEDFGKLSLECVTGLLRDRRLQCDGEEDVFRAAIKWLNAEGELDRRKSYRNRVLECVKFPLMKQSYLVDVVSKSLHVTQDEKCLELLENALKFHTIPTRRALLPCFQITPRISHPVFESAILLGGRLADGLSNDVECYNSYTREFSSLKQLPFKKRNEFAACVVGDDIYVSGGLRSGEFWKYDNVFETWTRGTNLLNARRRHAMAAVDDAIFVLGGFDEDLVLDSVEMWQRNINQWNEVGTLCHAVENMGYISYGKDIYLFGGKNNDEVVTNTVQCFNTGTLTSTVLSRSLPASDMCLSAAILNSHIYVIGLEGAFRYSPQTEDWEILPDMSCARDFVSLSVLDEKLYAFGGRRRGAKDNLYTNTIELFDPEKKAWEIVGTIPVPMYSYGCVRIFLSHKDRNQ</sequence>
<gene>
    <name evidence="4" type="ORF">KUTeg_020157</name>
</gene>
<proteinExistence type="predicted"/>
<dbReference type="Pfam" id="PF07707">
    <property type="entry name" value="BACK"/>
    <property type="match status" value="1"/>
</dbReference>
<dbReference type="Pfam" id="PF24681">
    <property type="entry name" value="Kelch_KLHDC2_KLHL20_DRC7"/>
    <property type="match status" value="1"/>
</dbReference>
<dbReference type="EMBL" id="JARBDR010000918">
    <property type="protein sequence ID" value="KAJ8301170.1"/>
    <property type="molecule type" value="Genomic_DNA"/>
</dbReference>
<dbReference type="Gene3D" id="1.25.40.420">
    <property type="match status" value="1"/>
</dbReference>
<dbReference type="Pfam" id="PF00651">
    <property type="entry name" value="BTB"/>
    <property type="match status" value="1"/>
</dbReference>
<dbReference type="Proteomes" id="UP001217089">
    <property type="component" value="Unassembled WGS sequence"/>
</dbReference>
<evidence type="ECO:0000313" key="4">
    <source>
        <dbReference type="EMBL" id="KAJ8301170.1"/>
    </source>
</evidence>
<evidence type="ECO:0000259" key="3">
    <source>
        <dbReference type="PROSITE" id="PS50097"/>
    </source>
</evidence>
<dbReference type="InterPro" id="IPR017096">
    <property type="entry name" value="BTB-kelch_protein"/>
</dbReference>
<name>A0ABQ9ECJ0_TEGGR</name>
<dbReference type="InterPro" id="IPR011705">
    <property type="entry name" value="BACK"/>
</dbReference>
<dbReference type="InterPro" id="IPR000210">
    <property type="entry name" value="BTB/POZ_dom"/>
</dbReference>
<evidence type="ECO:0000313" key="5">
    <source>
        <dbReference type="Proteomes" id="UP001217089"/>
    </source>
</evidence>
<dbReference type="Pfam" id="PF01344">
    <property type="entry name" value="Kelch_1"/>
    <property type="match status" value="1"/>
</dbReference>
<dbReference type="PANTHER" id="PTHR45632">
    <property type="entry name" value="LD33804P"/>
    <property type="match status" value="1"/>
</dbReference>
<comment type="caution">
    <text evidence="4">The sequence shown here is derived from an EMBL/GenBank/DDBJ whole genome shotgun (WGS) entry which is preliminary data.</text>
</comment>
<dbReference type="PIRSF" id="PIRSF037037">
    <property type="entry name" value="Kelch-like_protein_gigaxonin"/>
    <property type="match status" value="1"/>
</dbReference>
<keyword evidence="2" id="KW-0677">Repeat</keyword>
<reference evidence="4 5" key="1">
    <citation type="submission" date="2022-12" db="EMBL/GenBank/DDBJ databases">
        <title>Chromosome-level genome of Tegillarca granosa.</title>
        <authorList>
            <person name="Kim J."/>
        </authorList>
    </citation>
    <scope>NUCLEOTIDE SEQUENCE [LARGE SCALE GENOMIC DNA]</scope>
    <source>
        <strain evidence="4">Teg-2019</strain>
        <tissue evidence="4">Adductor muscle</tissue>
    </source>
</reference>
<evidence type="ECO:0000256" key="1">
    <source>
        <dbReference type="ARBA" id="ARBA00022441"/>
    </source>
</evidence>
<dbReference type="InterPro" id="IPR011333">
    <property type="entry name" value="SKP1/BTB/POZ_sf"/>
</dbReference>
<keyword evidence="1" id="KW-0880">Kelch repeat</keyword>
<dbReference type="InterPro" id="IPR006652">
    <property type="entry name" value="Kelch_1"/>
</dbReference>
<dbReference type="InterPro" id="IPR015915">
    <property type="entry name" value="Kelch-typ_b-propeller"/>
</dbReference>